<keyword evidence="6" id="KW-0031">Aminopeptidase</keyword>
<evidence type="ECO:0000256" key="3">
    <source>
        <dbReference type="ARBA" id="ARBA00010136"/>
    </source>
</evidence>
<protein>
    <recommendedName>
        <fullName evidence="5">Aminopeptidase N</fullName>
        <ecNumber evidence="4">3.4.11.2</ecNumber>
    </recommendedName>
</protein>
<keyword evidence="11" id="KW-0482">Metalloprotease</keyword>
<dbReference type="SUPFAM" id="SSF63737">
    <property type="entry name" value="Leukotriene A4 hydrolase N-terminal domain"/>
    <property type="match status" value="1"/>
</dbReference>
<evidence type="ECO:0000313" key="14">
    <source>
        <dbReference type="EMBL" id="CAH0995310.1"/>
    </source>
</evidence>
<dbReference type="InterPro" id="IPR014782">
    <property type="entry name" value="Peptidase_M1_dom"/>
</dbReference>
<comment type="caution">
    <text evidence="14">The sequence shown here is derived from an EMBL/GenBank/DDBJ whole genome shotgun (WGS) entry which is preliminary data.</text>
</comment>
<dbReference type="InterPro" id="IPR045357">
    <property type="entry name" value="Aminopeptidase_N-like_N"/>
</dbReference>
<dbReference type="SUPFAM" id="SSF55486">
    <property type="entry name" value="Metalloproteases ('zincins'), catalytic domain"/>
    <property type="match status" value="1"/>
</dbReference>
<dbReference type="EMBL" id="CAKLPY010000001">
    <property type="protein sequence ID" value="CAH0995310.1"/>
    <property type="molecule type" value="Genomic_DNA"/>
</dbReference>
<dbReference type="RefSeq" id="WP_238805819.1">
    <property type="nucleotide sequence ID" value="NZ_CAKLPY010000001.1"/>
</dbReference>
<dbReference type="Pfam" id="PF17900">
    <property type="entry name" value="Peptidase_M1_N"/>
    <property type="match status" value="1"/>
</dbReference>
<sequence length="832" mass="96259">MRFSLILILSIAALSSFSQEINKILPAQGIYNGAKTIENDLIHTQLELKPDWGKQYLFGKATITFKPHFYAQNKLKLDAKGFDIQEVILKNKALTYTYDKRVLTINLGQNFTRRDTLTIQIVYVAKPNELPIGGSAAITADKGLYFINPQGTDLDKPQQIWTQGETEANSCWFPTIDSPNQKMTQEIFLTVDNKFTTLSNGKLISSKQNADGTRTDYWKQSKLSSPYLTMIAVGDFKKVTDPSYKDFEVSYYVEPKFEKFAFNIFGRTPEMIVFFEKLLGVKFQWEKYAQIAVRDYVSGAMENTTATIHGDFIQKDNHQLVDDNDDGVIAHELFHHWFGDLVTCESWANLPLNEAFADYAEYLWAEHKYGKDEGELVANIALNQYLDEAKEKREPLIRFRYLDKEDMFDSHSYAKGGRILHLLRKQVDDEAFFESLKLYLNQHAFKNAEIEDLRIAFENVTGEDLNWFFDQWFLKAGHPELQVSHSFENGKLKLNVKQTQDTTYSTIYRLPMKVLVKTENEQFTKEILVEKSNQTFEILVKSSPKMVLLDPENIFVGKIEHQKSQDELIYQYYNAEGIATKLNVLETLTYIPEDDTTFYNPPAEKNIRRLLIDATKDKFWRIRQFAVQKLFDYDGDEFLEVEKALQYRVIHDERSYVRADAILAMKGFLNSQNDKLFRDALTDSSYTVQAAAIEALLASHPSDAIEIALKFDTSTNPNIFASVANYFAEEASPLRYDWFINHLTKMKGNDLYQVLGIFGTYLVKSSTEIQLKSLPLLSQIAKNDTQWYVRFAGMQTLSLIEENREVKRLMKEIIAVERDERLQKIYKQFNNL</sequence>
<evidence type="ECO:0000256" key="11">
    <source>
        <dbReference type="ARBA" id="ARBA00023049"/>
    </source>
</evidence>
<keyword evidence="10" id="KW-0862">Zinc</keyword>
<dbReference type="InterPro" id="IPR011989">
    <property type="entry name" value="ARM-like"/>
</dbReference>
<evidence type="ECO:0000259" key="13">
    <source>
        <dbReference type="Pfam" id="PF17900"/>
    </source>
</evidence>
<dbReference type="Gene3D" id="1.10.390.10">
    <property type="entry name" value="Neutral Protease Domain 2"/>
    <property type="match status" value="1"/>
</dbReference>
<keyword evidence="15" id="KW-1185">Reference proteome</keyword>
<evidence type="ECO:0000256" key="2">
    <source>
        <dbReference type="ARBA" id="ARBA00001947"/>
    </source>
</evidence>
<dbReference type="InterPro" id="IPR001930">
    <property type="entry name" value="Peptidase_M1"/>
</dbReference>
<evidence type="ECO:0000256" key="9">
    <source>
        <dbReference type="ARBA" id="ARBA00022801"/>
    </source>
</evidence>
<feature type="domain" description="Peptidase M1 membrane alanine aminopeptidase" evidence="12">
    <location>
        <begin position="267"/>
        <end position="472"/>
    </location>
</feature>
<dbReference type="Proteomes" id="UP000837932">
    <property type="component" value="Unassembled WGS sequence"/>
</dbReference>
<dbReference type="Gene3D" id="2.60.40.1730">
    <property type="entry name" value="tricorn interacting facor f3 domain"/>
    <property type="match status" value="1"/>
</dbReference>
<accession>A0ABM9ANW9</accession>
<evidence type="ECO:0000259" key="12">
    <source>
        <dbReference type="Pfam" id="PF01433"/>
    </source>
</evidence>
<dbReference type="InterPro" id="IPR050344">
    <property type="entry name" value="Peptidase_M1_aminopeptidases"/>
</dbReference>
<organism evidence="14 15">
    <name type="scientific">Emticicia aquatica</name>
    <dbReference type="NCBI Taxonomy" id="1681835"/>
    <lineage>
        <taxon>Bacteria</taxon>
        <taxon>Pseudomonadati</taxon>
        <taxon>Bacteroidota</taxon>
        <taxon>Cytophagia</taxon>
        <taxon>Cytophagales</taxon>
        <taxon>Leadbetterellaceae</taxon>
        <taxon>Emticicia</taxon>
    </lineage>
</organism>
<comment type="similarity">
    <text evidence="3">Belongs to the peptidase M1 family.</text>
</comment>
<keyword evidence="9" id="KW-0378">Hydrolase</keyword>
<comment type="cofactor">
    <cofactor evidence="2">
        <name>Zn(2+)</name>
        <dbReference type="ChEBI" id="CHEBI:29105"/>
    </cofactor>
</comment>
<dbReference type="PRINTS" id="PR00756">
    <property type="entry name" value="ALADIPTASE"/>
</dbReference>
<evidence type="ECO:0000256" key="10">
    <source>
        <dbReference type="ARBA" id="ARBA00022833"/>
    </source>
</evidence>
<dbReference type="Gene3D" id="1.25.10.10">
    <property type="entry name" value="Leucine-rich Repeat Variant"/>
    <property type="match status" value="1"/>
</dbReference>
<dbReference type="InterPro" id="IPR027268">
    <property type="entry name" value="Peptidase_M4/M1_CTD_sf"/>
</dbReference>
<evidence type="ECO:0000313" key="15">
    <source>
        <dbReference type="Proteomes" id="UP000837932"/>
    </source>
</evidence>
<dbReference type="InterPro" id="IPR042097">
    <property type="entry name" value="Aminopeptidase_N-like_N_sf"/>
</dbReference>
<evidence type="ECO:0000256" key="1">
    <source>
        <dbReference type="ARBA" id="ARBA00000098"/>
    </source>
</evidence>
<dbReference type="PANTHER" id="PTHR11533:SF174">
    <property type="entry name" value="PUROMYCIN-SENSITIVE AMINOPEPTIDASE-RELATED"/>
    <property type="match status" value="1"/>
</dbReference>
<evidence type="ECO:0000256" key="4">
    <source>
        <dbReference type="ARBA" id="ARBA00012564"/>
    </source>
</evidence>
<dbReference type="InterPro" id="IPR016024">
    <property type="entry name" value="ARM-type_fold"/>
</dbReference>
<dbReference type="Pfam" id="PF01433">
    <property type="entry name" value="Peptidase_M1"/>
    <property type="match status" value="1"/>
</dbReference>
<dbReference type="EC" id="3.4.11.2" evidence="4"/>
<dbReference type="CDD" id="cd09603">
    <property type="entry name" value="M1_APN_like"/>
    <property type="match status" value="1"/>
</dbReference>
<keyword evidence="8" id="KW-0479">Metal-binding</keyword>
<feature type="domain" description="Aminopeptidase N-like N-terminal" evidence="13">
    <location>
        <begin position="43"/>
        <end position="228"/>
    </location>
</feature>
<dbReference type="SUPFAM" id="SSF48371">
    <property type="entry name" value="ARM repeat"/>
    <property type="match status" value="1"/>
</dbReference>
<gene>
    <name evidence="14" type="ORF">EMA8858_01431</name>
</gene>
<dbReference type="PANTHER" id="PTHR11533">
    <property type="entry name" value="PROTEASE M1 ZINC METALLOPROTEASE"/>
    <property type="match status" value="1"/>
</dbReference>
<comment type="catalytic activity">
    <reaction evidence="1">
        <text>Release of an N-terminal amino acid, Xaa-|-Yaa- from a peptide, amide or arylamide. Xaa is preferably Ala, but may be most amino acids including Pro (slow action). When a terminal hydrophobic residue is followed by a prolyl residue, the two may be released as an intact Xaa-Pro dipeptide.</text>
        <dbReference type="EC" id="3.4.11.2"/>
    </reaction>
</comment>
<evidence type="ECO:0000256" key="8">
    <source>
        <dbReference type="ARBA" id="ARBA00022723"/>
    </source>
</evidence>
<name>A0ABM9ANW9_9BACT</name>
<keyword evidence="7" id="KW-0645">Protease</keyword>
<proteinExistence type="inferred from homology"/>
<evidence type="ECO:0000256" key="5">
    <source>
        <dbReference type="ARBA" id="ARBA00015611"/>
    </source>
</evidence>
<evidence type="ECO:0000256" key="6">
    <source>
        <dbReference type="ARBA" id="ARBA00022438"/>
    </source>
</evidence>
<reference evidence="14" key="1">
    <citation type="submission" date="2021-12" db="EMBL/GenBank/DDBJ databases">
        <authorList>
            <person name="Rodrigo-Torres L."/>
            <person name="Arahal R. D."/>
            <person name="Lucena T."/>
        </authorList>
    </citation>
    <scope>NUCLEOTIDE SEQUENCE</scope>
    <source>
        <strain evidence="14">CECT 8858</strain>
    </source>
</reference>
<evidence type="ECO:0000256" key="7">
    <source>
        <dbReference type="ARBA" id="ARBA00022670"/>
    </source>
</evidence>